<feature type="region of interest" description="Disordered" evidence="1">
    <location>
        <begin position="218"/>
        <end position="294"/>
    </location>
</feature>
<feature type="region of interest" description="Disordered" evidence="1">
    <location>
        <begin position="698"/>
        <end position="788"/>
    </location>
</feature>
<evidence type="ECO:0000256" key="1">
    <source>
        <dbReference type="SAM" id="MobiDB-lite"/>
    </source>
</evidence>
<dbReference type="eggNOG" id="ENOG502SSCT">
    <property type="taxonomic scope" value="Eukaryota"/>
</dbReference>
<accession>K0S5M5</accession>
<feature type="compositionally biased region" description="Gly residues" evidence="1">
    <location>
        <begin position="33"/>
        <end position="42"/>
    </location>
</feature>
<dbReference type="OMA" id="RCGMSRT"/>
<keyword evidence="3" id="KW-1185">Reference proteome</keyword>
<sequence>MPPEGGRRGGRGVLPRDRAAPVRVHPGGHGKVRPGGLGAGSGEGDHGAGSQVRPGASVEFAYSARETREDGRREVATITHVPTGADLAAAAGGRGPFNVTRVFGDGLFLGADEYVHLRVSGADDLKGFPQQYHLANGYFGEKEYAEVKIFNTMDRMRRNFDEQEFSMWHIRPAVSVPEESSDGGGGGADEHADWLVRKMHSMGIDYLERMVSDYHQSTAALAPPRRRPRLSEAGGQGALPTDLEAVPPRQAHEGRRAGEAGVPRADLRAAPGCLPEPQGSRREGEGAVQGAGRDGQPALRALAVRRGAIAVALDEARRGGGGAGEAEVETAAAGRYVLNTTASVGVPQDGGEGGGGEPSPKPSVQLWVIFLYSGRCGMSRTVVGSVDLAARQLATEGIKVGAYGCGLYPEHPPGPRDPTGVTSDPICAQFRRRETPNVHVVVETVPGRRRRADGTLEDVPLDPAELWENAAFRHFYSSAADGNTTHYYPHNFIGFARAGRRVWEDGHLVHRMGYDDFDGADFAGNVSVVAFLDGTDGDDGDGEESSSEVVGAVLSSLPGLARRFRSDDVYVGRAWCGYGDEFESVVPDDVDCSRLGVSRLPDIKLYAAGDAVGSSLLRGSFADARDVQIALESAGNVLRMMIGGEDTADEVDGIDYLDDDINGDMDGSCDGGMDQQPPPPTHEQQGLDEIEGRMEKDPQLEMPDDHDTVPQPPEEQKLERPRKPKLVDSADGGETLSGRETKNRLGGFHQRSTSRRGGGRCLVAEAAAAGDSSLAEPCISSSVKSSHS</sequence>
<dbReference type="OrthoDB" id="445556at2759"/>
<evidence type="ECO:0000313" key="3">
    <source>
        <dbReference type="Proteomes" id="UP000266841"/>
    </source>
</evidence>
<feature type="compositionally biased region" description="Basic and acidic residues" evidence="1">
    <location>
        <begin position="698"/>
        <end position="728"/>
    </location>
</feature>
<feature type="region of interest" description="Disordered" evidence="1">
    <location>
        <begin position="656"/>
        <end position="686"/>
    </location>
</feature>
<name>K0S5M5_THAOC</name>
<organism evidence="2 3">
    <name type="scientific">Thalassiosira oceanica</name>
    <name type="common">Marine diatom</name>
    <dbReference type="NCBI Taxonomy" id="159749"/>
    <lineage>
        <taxon>Eukaryota</taxon>
        <taxon>Sar</taxon>
        <taxon>Stramenopiles</taxon>
        <taxon>Ochrophyta</taxon>
        <taxon>Bacillariophyta</taxon>
        <taxon>Coscinodiscophyceae</taxon>
        <taxon>Thalassiosirophycidae</taxon>
        <taxon>Thalassiosirales</taxon>
        <taxon>Thalassiosiraceae</taxon>
        <taxon>Thalassiosira</taxon>
    </lineage>
</organism>
<dbReference type="Proteomes" id="UP000266841">
    <property type="component" value="Unassembled WGS sequence"/>
</dbReference>
<feature type="compositionally biased region" description="Polar residues" evidence="1">
    <location>
        <begin position="779"/>
        <end position="788"/>
    </location>
</feature>
<feature type="compositionally biased region" description="Low complexity" evidence="1">
    <location>
        <begin position="664"/>
        <end position="674"/>
    </location>
</feature>
<feature type="region of interest" description="Disordered" evidence="1">
    <location>
        <begin position="1"/>
        <end position="54"/>
    </location>
</feature>
<protein>
    <submittedName>
        <fullName evidence="2">Uncharacterized protein</fullName>
    </submittedName>
</protein>
<dbReference type="AlphaFoldDB" id="K0S5M5"/>
<dbReference type="EMBL" id="AGNL01020905">
    <property type="protein sequence ID" value="EJK60575.1"/>
    <property type="molecule type" value="Genomic_DNA"/>
</dbReference>
<gene>
    <name evidence="2" type="ORF">THAOC_19041</name>
</gene>
<evidence type="ECO:0000313" key="2">
    <source>
        <dbReference type="EMBL" id="EJK60575.1"/>
    </source>
</evidence>
<reference evidence="2 3" key="1">
    <citation type="journal article" date="2012" name="Genome Biol.">
        <title>Genome and low-iron response of an oceanic diatom adapted to chronic iron limitation.</title>
        <authorList>
            <person name="Lommer M."/>
            <person name="Specht M."/>
            <person name="Roy A.S."/>
            <person name="Kraemer L."/>
            <person name="Andreson R."/>
            <person name="Gutowska M.A."/>
            <person name="Wolf J."/>
            <person name="Bergner S.V."/>
            <person name="Schilhabel M.B."/>
            <person name="Klostermeier U.C."/>
            <person name="Beiko R.G."/>
            <person name="Rosenstiel P."/>
            <person name="Hippler M."/>
            <person name="Laroche J."/>
        </authorList>
    </citation>
    <scope>NUCLEOTIDE SEQUENCE [LARGE SCALE GENOMIC DNA]</scope>
    <source>
        <strain evidence="2 3">CCMP1005</strain>
    </source>
</reference>
<proteinExistence type="predicted"/>
<comment type="caution">
    <text evidence="2">The sequence shown here is derived from an EMBL/GenBank/DDBJ whole genome shotgun (WGS) entry which is preliminary data.</text>
</comment>